<evidence type="ECO:0000256" key="1">
    <source>
        <dbReference type="ARBA" id="ARBA00004308"/>
    </source>
</evidence>
<evidence type="ECO:0000256" key="2">
    <source>
        <dbReference type="ARBA" id="ARBA00022448"/>
    </source>
</evidence>
<evidence type="ECO:0000256" key="3">
    <source>
        <dbReference type="ARBA" id="ARBA00022927"/>
    </source>
</evidence>
<evidence type="ECO:0000259" key="6">
    <source>
        <dbReference type="Pfam" id="PF01602"/>
    </source>
</evidence>
<dbReference type="InterPro" id="IPR050840">
    <property type="entry name" value="Adaptor_Complx_Large_Subunit"/>
</dbReference>
<dbReference type="SUPFAM" id="SSF48371">
    <property type="entry name" value="ARM repeat"/>
    <property type="match status" value="1"/>
</dbReference>
<comment type="subcellular location">
    <subcellularLocation>
        <location evidence="1">Endomembrane system</location>
    </subcellularLocation>
</comment>
<feature type="domain" description="Clathrin/coatomer adaptor adaptin-like N-terminal" evidence="6">
    <location>
        <begin position="75"/>
        <end position="618"/>
    </location>
</feature>
<accession>A0A0N7ZAD5</accession>
<organism evidence="7">
    <name type="scientific">Scylla olivacea</name>
    <name type="common">Orange mud crab</name>
    <name type="synonym">Cancer olivacea</name>
    <dbReference type="NCBI Taxonomy" id="85551"/>
    <lineage>
        <taxon>Eukaryota</taxon>
        <taxon>Metazoa</taxon>
        <taxon>Ecdysozoa</taxon>
        <taxon>Arthropoda</taxon>
        <taxon>Crustacea</taxon>
        <taxon>Multicrustacea</taxon>
        <taxon>Malacostraca</taxon>
        <taxon>Eumalacostraca</taxon>
        <taxon>Eucarida</taxon>
        <taxon>Decapoda</taxon>
        <taxon>Pleocyemata</taxon>
        <taxon>Brachyura</taxon>
        <taxon>Eubrachyura</taxon>
        <taxon>Portunoidea</taxon>
        <taxon>Portunidae</taxon>
        <taxon>Portuninae</taxon>
        <taxon>Scylla</taxon>
    </lineage>
</organism>
<feature type="compositionally biased region" description="Low complexity" evidence="5">
    <location>
        <begin position="681"/>
        <end position="705"/>
    </location>
</feature>
<feature type="region of interest" description="Disordered" evidence="5">
    <location>
        <begin position="661"/>
        <end position="705"/>
    </location>
</feature>
<evidence type="ECO:0000256" key="5">
    <source>
        <dbReference type="SAM" id="MobiDB-lite"/>
    </source>
</evidence>
<dbReference type="GO" id="GO:0016192">
    <property type="term" value="P:vesicle-mediated transport"/>
    <property type="evidence" value="ECO:0007669"/>
    <property type="project" value="InterPro"/>
</dbReference>
<reference evidence="7" key="1">
    <citation type="submission" date="2015-09" db="EMBL/GenBank/DDBJ databases">
        <title>Scylla olivacea transcriptome.</title>
        <authorList>
            <person name="Ikhwanuddin M."/>
        </authorList>
    </citation>
    <scope>NUCLEOTIDE SEQUENCE</scope>
</reference>
<name>A0A0N7ZAD5_SCYOL</name>
<proteinExistence type="predicted"/>
<dbReference type="PANTHER" id="PTHR22780">
    <property type="entry name" value="ADAPTIN, ALPHA/GAMMA/EPSILON"/>
    <property type="match status" value="1"/>
</dbReference>
<dbReference type="GO" id="GO:0006886">
    <property type="term" value="P:intracellular protein transport"/>
    <property type="evidence" value="ECO:0007669"/>
    <property type="project" value="InterPro"/>
</dbReference>
<feature type="region of interest" description="Disordered" evidence="5">
    <location>
        <begin position="771"/>
        <end position="806"/>
    </location>
</feature>
<dbReference type="GO" id="GO:0012505">
    <property type="term" value="C:endomembrane system"/>
    <property type="evidence" value="ECO:0007669"/>
    <property type="project" value="UniProtKB-SubCell"/>
</dbReference>
<dbReference type="AlphaFoldDB" id="A0A0N7ZAD5"/>
<keyword evidence="4" id="KW-0472">Membrane</keyword>
<protein>
    <recommendedName>
        <fullName evidence="6">Clathrin/coatomer adaptor adaptin-like N-terminal domain-containing protein</fullName>
    </recommendedName>
</protein>
<dbReference type="InterPro" id="IPR011989">
    <property type="entry name" value="ARM-like"/>
</dbReference>
<keyword evidence="2" id="KW-0813">Transport</keyword>
<sequence length="823" mass="89025">MSGVLEKTLSGLVHSVFGASSSGSGGVARQGAAALPGLKNVSLGLIHFVEKLQAAQRISKQEEEHCVERESREWVKLLSSPGVSGAVVADVLCRALVVAARGYSLPSLHIHAIKLTQSTNIHQKKIGYLFVSQSLGPGSELTLLLVNTIQRDLAAPNALHVAASLASLPTVLTPDLTPSVILALTHCLAHQQVYIRRRAAAMVGVAAVRCGQELQELAGDQVPHLLHLLTDQDPAVALAAVSSLAKVFKMCSQKAALQDQLGRSASHLLVQSLNGALPKDYQVNALPAPFVQIQMLRVLQQLSSKEWQVPGEVLEAVQQVLGQPWGGKEMALYAVLLECVFTVTALPHHDELTLSVLRVVLGFLKSSNVDLKYVGLKALANVFSVLEEALTPGHLEAVLDCLYHSDQNLQAKTLKLLCSMANVYNYQAVCTTLLEFSGRIKDEVTQKVIIGELATIIGQQCQDAAWCVGIVSPVVLAKPDPDRRLVDALIQVMERGFQNDQSSQECMEGSQELLLKVFSYDSLPEAFVILVASVLNLHYGKDPRQVSKYFTDTFLERLKDTSLRESDMAVFQCLKNIGLNDESVCPEILSYLGPYAASGSCDVALQQKASEICRWLTNPKLSLQIIQRQEDILNQRMPLDLTLSFLDSYVVESLENGAAPYKPFTDAPSHTTQDGPDAQWGSGTTAATTSTGSEDAHSSSSISLTFTSHGSNLLPNRGSIMSSSSMVVPSRRVWSTTGRIRQASEGEDLNRSRCDPTAPQEGLVTTLLRAGEEEDEDEVTEGSVELADEAQEDQGEAEQDKIPDSRSQLTQALLAGLGMARIK</sequence>
<keyword evidence="3" id="KW-0653">Protein transport</keyword>
<evidence type="ECO:0000313" key="7">
    <source>
        <dbReference type="EMBL" id="JAI58544.1"/>
    </source>
</evidence>
<dbReference type="InterPro" id="IPR016024">
    <property type="entry name" value="ARM-type_fold"/>
</dbReference>
<dbReference type="GO" id="GO:0030117">
    <property type="term" value="C:membrane coat"/>
    <property type="evidence" value="ECO:0007669"/>
    <property type="project" value="InterPro"/>
</dbReference>
<dbReference type="Gene3D" id="1.25.10.10">
    <property type="entry name" value="Leucine-rich Repeat Variant"/>
    <property type="match status" value="1"/>
</dbReference>
<dbReference type="Pfam" id="PF01602">
    <property type="entry name" value="Adaptin_N"/>
    <property type="match status" value="1"/>
</dbReference>
<feature type="compositionally biased region" description="Acidic residues" evidence="5">
    <location>
        <begin position="772"/>
        <end position="797"/>
    </location>
</feature>
<dbReference type="InterPro" id="IPR002553">
    <property type="entry name" value="Clathrin/coatomer_adapt-like_N"/>
</dbReference>
<evidence type="ECO:0000256" key="4">
    <source>
        <dbReference type="ARBA" id="ARBA00023136"/>
    </source>
</evidence>
<dbReference type="EMBL" id="GDRN01100572">
    <property type="protein sequence ID" value="JAI58544.1"/>
    <property type="molecule type" value="Transcribed_RNA"/>
</dbReference>